<dbReference type="Gene3D" id="3.30.360.10">
    <property type="entry name" value="Dihydrodipicolinate Reductase, domain 2"/>
    <property type="match status" value="1"/>
</dbReference>
<organism evidence="4 5">
    <name type="scientific">Sphingopyxis flava</name>
    <dbReference type="NCBI Taxonomy" id="1507287"/>
    <lineage>
        <taxon>Bacteria</taxon>
        <taxon>Pseudomonadati</taxon>
        <taxon>Pseudomonadota</taxon>
        <taxon>Alphaproteobacteria</taxon>
        <taxon>Sphingomonadales</taxon>
        <taxon>Sphingomonadaceae</taxon>
        <taxon>Sphingopyxis</taxon>
    </lineage>
</organism>
<accession>A0A1T5FSV8</accession>
<dbReference type="GO" id="GO:0000166">
    <property type="term" value="F:nucleotide binding"/>
    <property type="evidence" value="ECO:0007669"/>
    <property type="project" value="InterPro"/>
</dbReference>
<dbReference type="InterPro" id="IPR000683">
    <property type="entry name" value="Gfo/Idh/MocA-like_OxRdtase_N"/>
</dbReference>
<feature type="domain" description="GFO/IDH/MocA-like oxidoreductase" evidence="3">
    <location>
        <begin position="131"/>
        <end position="275"/>
    </location>
</feature>
<dbReference type="InterPro" id="IPR055170">
    <property type="entry name" value="GFO_IDH_MocA-like_dom"/>
</dbReference>
<evidence type="ECO:0000259" key="3">
    <source>
        <dbReference type="Pfam" id="PF22725"/>
    </source>
</evidence>
<dbReference type="GO" id="GO:0016491">
    <property type="term" value="F:oxidoreductase activity"/>
    <property type="evidence" value="ECO:0007669"/>
    <property type="project" value="UniProtKB-KW"/>
</dbReference>
<evidence type="ECO:0000313" key="5">
    <source>
        <dbReference type="Proteomes" id="UP000190044"/>
    </source>
</evidence>
<dbReference type="Pfam" id="PF01408">
    <property type="entry name" value="GFO_IDH_MocA"/>
    <property type="match status" value="1"/>
</dbReference>
<dbReference type="Gene3D" id="3.40.50.720">
    <property type="entry name" value="NAD(P)-binding Rossmann-like Domain"/>
    <property type="match status" value="1"/>
</dbReference>
<dbReference type="SUPFAM" id="SSF55347">
    <property type="entry name" value="Glyceraldehyde-3-phosphate dehydrogenase-like, C-terminal domain"/>
    <property type="match status" value="1"/>
</dbReference>
<proteinExistence type="predicted"/>
<feature type="domain" description="Gfo/Idh/MocA-like oxidoreductase N-terminal" evidence="2">
    <location>
        <begin position="4"/>
        <end position="117"/>
    </location>
</feature>
<dbReference type="Pfam" id="PF22725">
    <property type="entry name" value="GFO_IDH_MocA_C3"/>
    <property type="match status" value="1"/>
</dbReference>
<dbReference type="PANTHER" id="PTHR43818">
    <property type="entry name" value="BCDNA.GH03377"/>
    <property type="match status" value="1"/>
</dbReference>
<dbReference type="InterPro" id="IPR036291">
    <property type="entry name" value="NAD(P)-bd_dom_sf"/>
</dbReference>
<dbReference type="RefSeq" id="WP_079640099.1">
    <property type="nucleotide sequence ID" value="NZ_FUYP01000044.1"/>
</dbReference>
<dbReference type="Proteomes" id="UP000190044">
    <property type="component" value="Unassembled WGS sequence"/>
</dbReference>
<reference evidence="5" key="1">
    <citation type="submission" date="2017-02" db="EMBL/GenBank/DDBJ databases">
        <authorList>
            <person name="Varghese N."/>
            <person name="Submissions S."/>
        </authorList>
    </citation>
    <scope>NUCLEOTIDE SEQUENCE [LARGE SCALE GENOMIC DNA]</scope>
    <source>
        <strain evidence="5">R11H</strain>
    </source>
</reference>
<keyword evidence="1" id="KW-0560">Oxidoreductase</keyword>
<sequence>MTTKVGIIGANWSLKVHGMIWKQMPDVEVAAVCTAHKETAEAAAAAFGIPKAYWRVADLVADPDLDIIDVGSRPAYRYDMVMAALNAGKHVYNALPFALTLDQAKAQTELAREKGLVGVVDAQFRWGPAALQMKQLIDEGFLGNILGFNMQLIMPLWERDGLVYPACVYPEGGMDPYLWLAEKASGGSAWRNFGTHSTLFLSHLLGPVKSVTGLQTTGMKEWPLPDGTVLKPETADLGCAVLQLENGAIGNLQTGWCMPDSEVMRIEIWGDRGRLLYTDPTFGDGASAKLYAGPVAHKEFGELTGGMVDIAPEYYAVPNTPWNKENAPPYMVAMSWMFHSMLEAIKGNQEPSPSFEEALHAHKVVTALEISSDTGRRVEISEL</sequence>
<protein>
    <submittedName>
        <fullName evidence="4">Predicted dehydrogenase</fullName>
    </submittedName>
</protein>
<gene>
    <name evidence="4" type="ORF">SAMN06295937_10448</name>
</gene>
<dbReference type="PANTHER" id="PTHR43818:SF11">
    <property type="entry name" value="BCDNA.GH03377"/>
    <property type="match status" value="1"/>
</dbReference>
<dbReference type="SUPFAM" id="SSF51735">
    <property type="entry name" value="NAD(P)-binding Rossmann-fold domains"/>
    <property type="match status" value="1"/>
</dbReference>
<evidence type="ECO:0000313" key="4">
    <source>
        <dbReference type="EMBL" id="SKB99226.1"/>
    </source>
</evidence>
<dbReference type="EMBL" id="FUYP01000044">
    <property type="protein sequence ID" value="SKB99226.1"/>
    <property type="molecule type" value="Genomic_DNA"/>
</dbReference>
<name>A0A1T5FSV8_9SPHN</name>
<dbReference type="AlphaFoldDB" id="A0A1T5FSV8"/>
<evidence type="ECO:0000259" key="2">
    <source>
        <dbReference type="Pfam" id="PF01408"/>
    </source>
</evidence>
<dbReference type="InterPro" id="IPR050463">
    <property type="entry name" value="Gfo/Idh/MocA_oxidrdct_glycsds"/>
</dbReference>
<evidence type="ECO:0000256" key="1">
    <source>
        <dbReference type="ARBA" id="ARBA00023002"/>
    </source>
</evidence>
<dbReference type="OrthoDB" id="9801953at2"/>
<keyword evidence="5" id="KW-1185">Reference proteome</keyword>